<name>A0AAW1TUD8_9CUCU</name>
<dbReference type="AlphaFoldDB" id="A0AAW1TUD8"/>
<dbReference type="PANTHER" id="PTHR33480">
    <property type="entry name" value="SET DOMAIN-CONTAINING PROTEIN-RELATED"/>
    <property type="match status" value="1"/>
</dbReference>
<gene>
    <name evidence="1" type="ORF">WA026_014216</name>
</gene>
<keyword evidence="2" id="KW-1185">Reference proteome</keyword>
<comment type="caution">
    <text evidence="1">The sequence shown here is derived from an EMBL/GenBank/DDBJ whole genome shotgun (WGS) entry which is preliminary data.</text>
</comment>
<proteinExistence type="predicted"/>
<dbReference type="EMBL" id="JARQZJ010000007">
    <property type="protein sequence ID" value="KAK9871761.1"/>
    <property type="molecule type" value="Genomic_DNA"/>
</dbReference>
<evidence type="ECO:0000313" key="1">
    <source>
        <dbReference type="EMBL" id="KAK9871761.1"/>
    </source>
</evidence>
<accession>A0AAW1TUD8</accession>
<dbReference type="Proteomes" id="UP001431783">
    <property type="component" value="Unassembled WGS sequence"/>
</dbReference>
<organism evidence="1 2">
    <name type="scientific">Henosepilachna vigintioctopunctata</name>
    <dbReference type="NCBI Taxonomy" id="420089"/>
    <lineage>
        <taxon>Eukaryota</taxon>
        <taxon>Metazoa</taxon>
        <taxon>Ecdysozoa</taxon>
        <taxon>Arthropoda</taxon>
        <taxon>Hexapoda</taxon>
        <taxon>Insecta</taxon>
        <taxon>Pterygota</taxon>
        <taxon>Neoptera</taxon>
        <taxon>Endopterygota</taxon>
        <taxon>Coleoptera</taxon>
        <taxon>Polyphaga</taxon>
        <taxon>Cucujiformia</taxon>
        <taxon>Coccinelloidea</taxon>
        <taxon>Coccinellidae</taxon>
        <taxon>Epilachninae</taxon>
        <taxon>Epilachnini</taxon>
        <taxon>Henosepilachna</taxon>
    </lineage>
</organism>
<protein>
    <submittedName>
        <fullName evidence="1">Uncharacterized protein</fullName>
    </submittedName>
</protein>
<evidence type="ECO:0000313" key="2">
    <source>
        <dbReference type="Proteomes" id="UP001431783"/>
    </source>
</evidence>
<reference evidence="1 2" key="1">
    <citation type="submission" date="2023-03" db="EMBL/GenBank/DDBJ databases">
        <title>Genome insight into feeding habits of ladybird beetles.</title>
        <authorList>
            <person name="Li H.-S."/>
            <person name="Huang Y.-H."/>
            <person name="Pang H."/>
        </authorList>
    </citation>
    <scope>NUCLEOTIDE SEQUENCE [LARGE SCALE GENOMIC DNA]</scope>
    <source>
        <strain evidence="1">SYSU_2023b</strain>
        <tissue evidence="1">Whole body</tissue>
    </source>
</reference>
<sequence>MKGCCIYNTDKNLNKGDIIVARRPSKKRDGSLYKPCLKCRGFFSASSLQRHYANCRKTIVKGERTEMVESRKILAKLCLKYKAKYNHKIIRAKLRLLGRLIYEMKKINKLDTNFSSIYTPELYDSFVAAVNLLGEQSSDGTTYNKPAVPSAIGIEIKKVARLLIALDKKMKMQKRCGIFLRAVQ</sequence>